<dbReference type="RefSeq" id="WP_186941996.1">
    <property type="nucleotide sequence ID" value="NZ_JACOGA010000008.1"/>
</dbReference>
<gene>
    <name evidence="1" type="ORF">H8K55_10250</name>
</gene>
<comment type="caution">
    <text evidence="1">The sequence shown here is derived from an EMBL/GenBank/DDBJ whole genome shotgun (WGS) entry which is preliminary data.</text>
</comment>
<evidence type="ECO:0000313" key="1">
    <source>
        <dbReference type="EMBL" id="MBC3873973.1"/>
    </source>
</evidence>
<dbReference type="EMBL" id="JACOGA010000008">
    <property type="protein sequence ID" value="MBC3873973.1"/>
    <property type="molecule type" value="Genomic_DNA"/>
</dbReference>
<protein>
    <recommendedName>
        <fullName evidence="3">FAD assembly factor SdhE</fullName>
    </recommendedName>
</protein>
<reference evidence="1 2" key="1">
    <citation type="submission" date="2020-08" db="EMBL/GenBank/DDBJ databases">
        <title>Novel species isolated from subtropical streams in China.</title>
        <authorList>
            <person name="Lu H."/>
        </authorList>
    </citation>
    <scope>NUCLEOTIDE SEQUENCE [LARGE SCALE GENOMIC DNA]</scope>
    <source>
        <strain evidence="1 2">LX15W</strain>
    </source>
</reference>
<accession>A0ABR6YBG3</accession>
<sequence length="79" mass="9123">MTNTLNDDVTVTLTSDEAVVLFEFLRRFSDTDKLTIEDQAEERVLWNLCCIFEKASVLPLEANYPQALLSARDRLRDEN</sequence>
<keyword evidence="2" id="KW-1185">Reference proteome</keyword>
<proteinExistence type="predicted"/>
<evidence type="ECO:0008006" key="3">
    <source>
        <dbReference type="Google" id="ProtNLM"/>
    </source>
</evidence>
<evidence type="ECO:0000313" key="2">
    <source>
        <dbReference type="Proteomes" id="UP000624279"/>
    </source>
</evidence>
<dbReference type="Proteomes" id="UP000624279">
    <property type="component" value="Unassembled WGS sequence"/>
</dbReference>
<organism evidence="1 2">
    <name type="scientific">Undibacterium flavidum</name>
    <dbReference type="NCBI Taxonomy" id="2762297"/>
    <lineage>
        <taxon>Bacteria</taxon>
        <taxon>Pseudomonadati</taxon>
        <taxon>Pseudomonadota</taxon>
        <taxon>Betaproteobacteria</taxon>
        <taxon>Burkholderiales</taxon>
        <taxon>Oxalobacteraceae</taxon>
        <taxon>Undibacterium</taxon>
    </lineage>
</organism>
<name>A0ABR6YBG3_9BURK</name>